<name>A0A381Y032_9ZZZZ</name>
<protein>
    <recommendedName>
        <fullName evidence="12">TonB-dependent receptor plug domain-containing protein</fullName>
    </recommendedName>
</protein>
<dbReference type="InterPro" id="IPR037066">
    <property type="entry name" value="Plug_dom_sf"/>
</dbReference>
<dbReference type="Gene3D" id="2.40.170.20">
    <property type="entry name" value="TonB-dependent receptor, beta-barrel domain"/>
    <property type="match status" value="1"/>
</dbReference>
<dbReference type="GO" id="GO:0015889">
    <property type="term" value="P:cobalamin transport"/>
    <property type="evidence" value="ECO:0007669"/>
    <property type="project" value="TreeGrafter"/>
</dbReference>
<keyword evidence="5" id="KW-0406">Ion transport</keyword>
<evidence type="ECO:0000256" key="5">
    <source>
        <dbReference type="ARBA" id="ARBA00023065"/>
    </source>
</evidence>
<dbReference type="AlphaFoldDB" id="A0A381Y032"/>
<dbReference type="InterPro" id="IPR012910">
    <property type="entry name" value="Plug_dom"/>
</dbReference>
<evidence type="ECO:0000313" key="11">
    <source>
        <dbReference type="EMBL" id="SVA70436.1"/>
    </source>
</evidence>
<dbReference type="PROSITE" id="PS52016">
    <property type="entry name" value="TONB_DEPENDENT_REC_3"/>
    <property type="match status" value="1"/>
</dbReference>
<evidence type="ECO:0000259" key="9">
    <source>
        <dbReference type="Pfam" id="PF00593"/>
    </source>
</evidence>
<comment type="subcellular location">
    <subcellularLocation>
        <location evidence="1">Cell outer membrane</location>
        <topology evidence="1">Multi-pass membrane protein</topology>
    </subcellularLocation>
</comment>
<dbReference type="Gene3D" id="2.170.130.10">
    <property type="entry name" value="TonB-dependent receptor, plug domain"/>
    <property type="match status" value="1"/>
</dbReference>
<dbReference type="GO" id="GO:0009279">
    <property type="term" value="C:cell outer membrane"/>
    <property type="evidence" value="ECO:0007669"/>
    <property type="project" value="UniProtKB-SubCell"/>
</dbReference>
<keyword evidence="8" id="KW-0998">Cell outer membrane</keyword>
<dbReference type="InterPro" id="IPR000531">
    <property type="entry name" value="Beta-barrel_TonB"/>
</dbReference>
<evidence type="ECO:0000256" key="8">
    <source>
        <dbReference type="ARBA" id="ARBA00023237"/>
    </source>
</evidence>
<evidence type="ECO:0000256" key="4">
    <source>
        <dbReference type="ARBA" id="ARBA00022729"/>
    </source>
</evidence>
<sequence>MASSSFFESGVRAEEIEIDEIIVTTDRTDASREPVRVINNGDRAAPFLAADLLRGMPGVAISRSGNRGALTQIRLRGAEANHVLVLIDGVQADDPAVGSGFDFGTLTRAGIRKITLLNGPQSGLRGIDILAGIIHIDTTPSTDNTSVQIGLGTERSIDTSVDIARVNPLGHLGITASRSASEGTNASLTGNENDPFDSRLININGKRTIGNFSFGATTRANLSEVDFDPTPFPAFVPIDGNRRSDNRNVLIGISGQWRGSESWTPTIHLSSSRFNGTQIADGIDIETSLGTRRTVAFSNQFHVGSQQLNLTARHQIETMSRRDASSVFGNPDVDQTTQSSSIAAQYLYRWKKLSTSCALRYDHNSVFKNAATFALSASLVNGSTTWFTRVASGVKNPTFVERFGYTPDTFIGNSDLKPESSVEFQIGAAYSRRLLDLSAVYFKANLSSEIDGFVYDPINMGFTARNVASRSQRSGVEVTIQIRRRSHWLVSSYSLINSVESGHREVRRPRTLGRINYTFQVSKRWGLVAGLTHTGSQIDTDFSTYPGTRRRLEPYRLLNMGAMYEASPYLHLQLFVENLFNTKSQDVFGYRNPGTSIQGGIRASL</sequence>
<dbReference type="Pfam" id="PF07715">
    <property type="entry name" value="Plug"/>
    <property type="match status" value="1"/>
</dbReference>
<dbReference type="PANTHER" id="PTHR30069:SF53">
    <property type="entry name" value="COLICIN I RECEPTOR-RELATED"/>
    <property type="match status" value="1"/>
</dbReference>
<keyword evidence="4" id="KW-0732">Signal</keyword>
<evidence type="ECO:0000256" key="7">
    <source>
        <dbReference type="ARBA" id="ARBA00023136"/>
    </source>
</evidence>
<evidence type="ECO:0000256" key="3">
    <source>
        <dbReference type="ARBA" id="ARBA00022692"/>
    </source>
</evidence>
<accession>A0A381Y032</accession>
<keyword evidence="2" id="KW-0813">Transport</keyword>
<organism evidence="11">
    <name type="scientific">marine metagenome</name>
    <dbReference type="NCBI Taxonomy" id="408172"/>
    <lineage>
        <taxon>unclassified sequences</taxon>
        <taxon>metagenomes</taxon>
        <taxon>ecological metagenomes</taxon>
    </lineage>
</organism>
<evidence type="ECO:0008006" key="12">
    <source>
        <dbReference type="Google" id="ProtNLM"/>
    </source>
</evidence>
<dbReference type="SUPFAM" id="SSF56935">
    <property type="entry name" value="Porins"/>
    <property type="match status" value="1"/>
</dbReference>
<evidence type="ECO:0000256" key="1">
    <source>
        <dbReference type="ARBA" id="ARBA00004571"/>
    </source>
</evidence>
<gene>
    <name evidence="11" type="ORF">METZ01_LOCUS123290</name>
</gene>
<dbReference type="EMBL" id="UINC01017031">
    <property type="protein sequence ID" value="SVA70436.1"/>
    <property type="molecule type" value="Genomic_DNA"/>
</dbReference>
<keyword evidence="3" id="KW-0812">Transmembrane</keyword>
<dbReference type="InterPro" id="IPR039426">
    <property type="entry name" value="TonB-dep_rcpt-like"/>
</dbReference>
<feature type="domain" description="TonB-dependent receptor-like beta-barrel" evidence="9">
    <location>
        <begin position="202"/>
        <end position="579"/>
    </location>
</feature>
<dbReference type="GO" id="GO:0006811">
    <property type="term" value="P:monoatomic ion transport"/>
    <property type="evidence" value="ECO:0007669"/>
    <property type="project" value="UniProtKB-KW"/>
</dbReference>
<evidence type="ECO:0000256" key="2">
    <source>
        <dbReference type="ARBA" id="ARBA00022448"/>
    </source>
</evidence>
<proteinExistence type="predicted"/>
<dbReference type="PANTHER" id="PTHR30069">
    <property type="entry name" value="TONB-DEPENDENT OUTER MEMBRANE RECEPTOR"/>
    <property type="match status" value="1"/>
</dbReference>
<reference evidence="11" key="1">
    <citation type="submission" date="2018-05" db="EMBL/GenBank/DDBJ databases">
        <authorList>
            <person name="Lanie J.A."/>
            <person name="Ng W.-L."/>
            <person name="Kazmierczak K.M."/>
            <person name="Andrzejewski T.M."/>
            <person name="Davidsen T.M."/>
            <person name="Wayne K.J."/>
            <person name="Tettelin H."/>
            <person name="Glass J.I."/>
            <person name="Rusch D."/>
            <person name="Podicherti R."/>
            <person name="Tsui H.-C.T."/>
            <person name="Winkler M.E."/>
        </authorList>
    </citation>
    <scope>NUCLEOTIDE SEQUENCE</scope>
</reference>
<dbReference type="InterPro" id="IPR036942">
    <property type="entry name" value="Beta-barrel_TonB_sf"/>
</dbReference>
<evidence type="ECO:0000256" key="6">
    <source>
        <dbReference type="ARBA" id="ARBA00023077"/>
    </source>
</evidence>
<feature type="domain" description="TonB-dependent receptor plug" evidence="10">
    <location>
        <begin position="50"/>
        <end position="132"/>
    </location>
</feature>
<evidence type="ECO:0000259" key="10">
    <source>
        <dbReference type="Pfam" id="PF07715"/>
    </source>
</evidence>
<keyword evidence="7" id="KW-0472">Membrane</keyword>
<dbReference type="Pfam" id="PF00593">
    <property type="entry name" value="TonB_dep_Rec_b-barrel"/>
    <property type="match status" value="1"/>
</dbReference>
<keyword evidence="6" id="KW-0798">TonB box</keyword>